<proteinExistence type="predicted"/>
<reference evidence="1 2" key="1">
    <citation type="submission" date="2018-11" db="EMBL/GenBank/DDBJ databases">
        <title>Complete genome sequence of Microcystis aeruginosa NIES-102.</title>
        <authorList>
            <person name="Yamaguchi H."/>
            <person name="Suzuki S."/>
            <person name="Kawachi M."/>
        </authorList>
    </citation>
    <scope>NUCLEOTIDE SEQUENCE [LARGE SCALE GENOMIC DNA]</scope>
    <source>
        <strain evidence="1 2">NIES-102</strain>
    </source>
</reference>
<name>A0A3G9JLW7_MICVR</name>
<evidence type="ECO:0000313" key="2">
    <source>
        <dbReference type="Proteomes" id="UP000278152"/>
    </source>
</evidence>
<dbReference type="EMBL" id="AP019314">
    <property type="protein sequence ID" value="BBH40998.1"/>
    <property type="molecule type" value="Genomic_DNA"/>
</dbReference>
<dbReference type="KEGG" id="mvz:myaer102_35870"/>
<dbReference type="AlphaFoldDB" id="A0A3G9JLW7"/>
<protein>
    <submittedName>
        <fullName evidence="1">Uncharacterized protein</fullName>
    </submittedName>
</protein>
<organism evidence="1 2">
    <name type="scientific">Microcystis viridis NIES-102</name>
    <dbReference type="NCBI Taxonomy" id="213615"/>
    <lineage>
        <taxon>Bacteria</taxon>
        <taxon>Bacillati</taxon>
        <taxon>Cyanobacteriota</taxon>
        <taxon>Cyanophyceae</taxon>
        <taxon>Oscillatoriophycideae</taxon>
        <taxon>Chroococcales</taxon>
        <taxon>Microcystaceae</taxon>
        <taxon>Microcystis</taxon>
    </lineage>
</organism>
<evidence type="ECO:0000313" key="1">
    <source>
        <dbReference type="EMBL" id="BBH40998.1"/>
    </source>
</evidence>
<accession>A0A3G9JLW7</accession>
<gene>
    <name evidence="1" type="ORF">myaer102_35870</name>
</gene>
<dbReference type="Proteomes" id="UP000278152">
    <property type="component" value="Chromosome"/>
</dbReference>
<sequence>MKQVLTVSCQLQVTPEQVAAIEATLKAFAEAGDYVNGTVKPNLLTSSPP</sequence>